<organism evidence="1 2">
    <name type="scientific">Streptococcus oralis</name>
    <dbReference type="NCBI Taxonomy" id="1303"/>
    <lineage>
        <taxon>Bacteria</taxon>
        <taxon>Bacillati</taxon>
        <taxon>Bacillota</taxon>
        <taxon>Bacilli</taxon>
        <taxon>Lactobacillales</taxon>
        <taxon>Streptococcaceae</taxon>
        <taxon>Streptococcus</taxon>
    </lineage>
</organism>
<protein>
    <submittedName>
        <fullName evidence="1">Uncharacterized protein</fullName>
    </submittedName>
</protein>
<evidence type="ECO:0000313" key="1">
    <source>
        <dbReference type="EMBL" id="QQC36298.1"/>
    </source>
</evidence>
<dbReference type="AlphaFoldDB" id="A0A7T4IUE3"/>
<gene>
    <name evidence="1" type="ORF">I6H78_06495</name>
</gene>
<name>A0A7T4IUE3_STROR</name>
<dbReference type="Proteomes" id="UP000595948">
    <property type="component" value="Chromosome"/>
</dbReference>
<dbReference type="RefSeq" id="WP_198460237.1">
    <property type="nucleotide sequence ID" value="NZ_CP066059.1"/>
</dbReference>
<dbReference type="EMBL" id="CP066059">
    <property type="protein sequence ID" value="QQC36298.1"/>
    <property type="molecule type" value="Genomic_DNA"/>
</dbReference>
<reference evidence="1 2" key="1">
    <citation type="submission" date="2020-12" db="EMBL/GenBank/DDBJ databases">
        <title>FDA dAtabase for Regulatory Grade micrObial Sequences (FDA-ARGOS): Supporting development and validation of Infectious Disease Dx tests.</title>
        <authorList>
            <person name="Sproer C."/>
            <person name="Gronow S."/>
            <person name="Severitt S."/>
            <person name="Schroder I."/>
            <person name="Tallon L."/>
            <person name="Sadzewicz L."/>
            <person name="Zhao X."/>
            <person name="Boylan J."/>
            <person name="Ott S."/>
            <person name="Bowen H."/>
            <person name="Vavikolanu K."/>
            <person name="Mehta A."/>
            <person name="Aluvathingal J."/>
            <person name="Nadendla S."/>
            <person name="Lowell S."/>
            <person name="Myers T."/>
            <person name="Yan Y."/>
            <person name="Sichtig H."/>
        </authorList>
    </citation>
    <scope>NUCLEOTIDE SEQUENCE [LARGE SCALE GENOMIC DNA]</scope>
    <source>
        <strain evidence="1 2">FDAARGOS_1021</strain>
    </source>
</reference>
<proteinExistence type="predicted"/>
<sequence>MSDVNEVISLYKSSSFYKKYKDTYFSDIILRDALKCKITIHRYYGLSKMSYEDVHRLSTDVLRDLLNGFAKEVDFNDIELFWKMIHAFYIDPDSKGLRELNGIQCTADGLFSICRIYKKNGIDNLTVEEYDMYRKKPIFFFPRELNGINSRRHSVFGDRIDYTLYDIKLYLDAKTEEERNQCKLISTYKLPKTKIWLEKLGTFKNLVDWYGIEGIFVNDNYDVYDIERGNGKVISAHLDKYDRDWSENYYRNLQEYVVRFIRK</sequence>
<evidence type="ECO:0000313" key="2">
    <source>
        <dbReference type="Proteomes" id="UP000595948"/>
    </source>
</evidence>
<accession>A0A7T4IUE3</accession>